<dbReference type="SUPFAM" id="SSF54791">
    <property type="entry name" value="Eukaryotic type KH-domain (KH-domain type I)"/>
    <property type="match status" value="1"/>
</dbReference>
<dbReference type="Proteomes" id="UP000094801">
    <property type="component" value="Unassembled WGS sequence"/>
</dbReference>
<dbReference type="InterPro" id="IPR048565">
    <property type="entry name" value="S1_RRP4"/>
</dbReference>
<dbReference type="InterPro" id="IPR036612">
    <property type="entry name" value="KH_dom_type_1_sf"/>
</dbReference>
<dbReference type="Gene3D" id="2.40.50.140">
    <property type="entry name" value="Nucleic acid-binding proteins"/>
    <property type="match status" value="1"/>
</dbReference>
<dbReference type="GO" id="GO:0071035">
    <property type="term" value="P:nuclear polyadenylation-dependent rRNA catabolic process"/>
    <property type="evidence" value="ECO:0007669"/>
    <property type="project" value="TreeGrafter"/>
</dbReference>
<evidence type="ECO:0000259" key="7">
    <source>
        <dbReference type="Pfam" id="PF14382"/>
    </source>
</evidence>
<dbReference type="GO" id="GO:0000467">
    <property type="term" value="P:exonucleolytic trimming to generate mature 3'-end of 5.8S rRNA from tricistronic rRNA transcript (SSU-rRNA, 5.8S rRNA, LSU-rRNA)"/>
    <property type="evidence" value="ECO:0007669"/>
    <property type="project" value="TreeGrafter"/>
</dbReference>
<dbReference type="Pfam" id="PF21266">
    <property type="entry name" value="S1_RRP4"/>
    <property type="match status" value="1"/>
</dbReference>
<dbReference type="GO" id="GO:0000176">
    <property type="term" value="C:nuclear exosome (RNase complex)"/>
    <property type="evidence" value="ECO:0007669"/>
    <property type="project" value="TreeGrafter"/>
</dbReference>
<feature type="domain" description="Exosome complex component N-terminal" evidence="7">
    <location>
        <begin position="48"/>
        <end position="102"/>
    </location>
</feature>
<dbReference type="GO" id="GO:0071051">
    <property type="term" value="P:poly(A)-dependent snoRNA 3'-end processing"/>
    <property type="evidence" value="ECO:0007669"/>
    <property type="project" value="TreeGrafter"/>
</dbReference>
<dbReference type="Pfam" id="PF14382">
    <property type="entry name" value="ECR1_N"/>
    <property type="match status" value="1"/>
</dbReference>
<evidence type="ECO:0000313" key="10">
    <source>
        <dbReference type="EMBL" id="ODV84297.1"/>
    </source>
</evidence>
<dbReference type="GO" id="GO:0071028">
    <property type="term" value="P:nuclear mRNA surveillance"/>
    <property type="evidence" value="ECO:0007669"/>
    <property type="project" value="UniProtKB-ARBA"/>
</dbReference>
<accession>A0A1E4SXT2</accession>
<evidence type="ECO:0000313" key="11">
    <source>
        <dbReference type="Proteomes" id="UP000094801"/>
    </source>
</evidence>
<evidence type="ECO:0000259" key="9">
    <source>
        <dbReference type="Pfam" id="PF21266"/>
    </source>
</evidence>
<dbReference type="OrthoDB" id="1650at2759"/>
<dbReference type="Gene3D" id="2.40.50.100">
    <property type="match status" value="1"/>
</dbReference>
<dbReference type="PANTHER" id="PTHR21321:SF4">
    <property type="entry name" value="EXOSOME COMPLEX COMPONENT RRP4"/>
    <property type="match status" value="1"/>
</dbReference>
<dbReference type="InterPro" id="IPR004088">
    <property type="entry name" value="KH_dom_type_1"/>
</dbReference>
<keyword evidence="6" id="KW-0539">Nucleus</keyword>
<dbReference type="Pfam" id="PF15985">
    <property type="entry name" value="KH_6"/>
    <property type="match status" value="1"/>
</dbReference>
<dbReference type="GO" id="GO:0003723">
    <property type="term" value="F:RNA binding"/>
    <property type="evidence" value="ECO:0007669"/>
    <property type="project" value="UniProtKB-KW"/>
</dbReference>
<dbReference type="SUPFAM" id="SSF110324">
    <property type="entry name" value="Ribosomal L27 protein-like"/>
    <property type="match status" value="1"/>
</dbReference>
<protein>
    <submittedName>
        <fullName evidence="10">Uncharacterized protein</fullName>
    </submittedName>
</protein>
<keyword evidence="3" id="KW-0698">rRNA processing</keyword>
<sequence>MNIISITQAHRKTSHTIIESDDDSDIEMDDQGIITRTGTGTGASSSLVVTPGELITSDPTWMKGHGTYYLTSSSTTTTDENNNNNNSEMPTYSSLAGTIQKVNKLLTVVPFKGRYKPETGDHIIGRITGISVKRWKVDIGGERSATLLLGSVNLPGGVLRRKTEADELQMRSFLKEGDLVNCEVQNGGGDGGCMLHTRSLKYGKLRNGVFVKVPSGLIVRSKNHSFDLPGGVSIILGVNGFCWIGMTKRDGSGNSNSSGNVIGNNLKTEAGLTQKKYK</sequence>
<dbReference type="EMBL" id="KV453857">
    <property type="protein sequence ID" value="ODV84297.1"/>
    <property type="molecule type" value="Genomic_DNA"/>
</dbReference>
<dbReference type="GO" id="GO:0071034">
    <property type="term" value="P:CUT catabolic process"/>
    <property type="evidence" value="ECO:0007669"/>
    <property type="project" value="TreeGrafter"/>
</dbReference>
<dbReference type="InterPro" id="IPR026699">
    <property type="entry name" value="Exosome_RNA_bind1/RRP40/RRP4"/>
</dbReference>
<keyword evidence="11" id="KW-1185">Reference proteome</keyword>
<comment type="subcellular location">
    <subcellularLocation>
        <location evidence="1">Nucleus</location>
    </subcellularLocation>
</comment>
<dbReference type="PANTHER" id="PTHR21321">
    <property type="entry name" value="PNAS-3 RELATED"/>
    <property type="match status" value="1"/>
</dbReference>
<evidence type="ECO:0000256" key="4">
    <source>
        <dbReference type="ARBA" id="ARBA00022835"/>
    </source>
</evidence>
<evidence type="ECO:0000256" key="3">
    <source>
        <dbReference type="ARBA" id="ARBA00022552"/>
    </source>
</evidence>
<dbReference type="CDD" id="cd05789">
    <property type="entry name" value="S1_Rrp4"/>
    <property type="match status" value="1"/>
</dbReference>
<name>A0A1E4SXT2_9ASCO</name>
<organism evidence="10 11">
    <name type="scientific">[Candida] arabinofermentans NRRL YB-2248</name>
    <dbReference type="NCBI Taxonomy" id="983967"/>
    <lineage>
        <taxon>Eukaryota</taxon>
        <taxon>Fungi</taxon>
        <taxon>Dikarya</taxon>
        <taxon>Ascomycota</taxon>
        <taxon>Saccharomycotina</taxon>
        <taxon>Pichiomycetes</taxon>
        <taxon>Pichiales</taxon>
        <taxon>Pichiaceae</taxon>
        <taxon>Ogataea</taxon>
        <taxon>Ogataea/Candida clade</taxon>
    </lineage>
</organism>
<proteinExistence type="inferred from homology"/>
<keyword evidence="4" id="KW-0271">Exosome</keyword>
<dbReference type="SUPFAM" id="SSF50249">
    <property type="entry name" value="Nucleic acid-binding proteins"/>
    <property type="match status" value="1"/>
</dbReference>
<gene>
    <name evidence="10" type="ORF">CANARDRAFT_176882</name>
</gene>
<dbReference type="GO" id="GO:0034475">
    <property type="term" value="P:U4 snRNA 3'-end processing"/>
    <property type="evidence" value="ECO:0007669"/>
    <property type="project" value="TreeGrafter"/>
</dbReference>
<evidence type="ECO:0000259" key="8">
    <source>
        <dbReference type="Pfam" id="PF15985"/>
    </source>
</evidence>
<evidence type="ECO:0000256" key="5">
    <source>
        <dbReference type="ARBA" id="ARBA00022884"/>
    </source>
</evidence>
<reference evidence="11" key="1">
    <citation type="submission" date="2016-04" db="EMBL/GenBank/DDBJ databases">
        <title>Comparative genomics of biotechnologically important yeasts.</title>
        <authorList>
            <consortium name="DOE Joint Genome Institute"/>
            <person name="Riley R."/>
            <person name="Haridas S."/>
            <person name="Wolfe K.H."/>
            <person name="Lopes M.R."/>
            <person name="Hittinger C.T."/>
            <person name="Goker M."/>
            <person name="Salamov A."/>
            <person name="Wisecaver J."/>
            <person name="Long T.M."/>
            <person name="Aerts A.L."/>
            <person name="Barry K."/>
            <person name="Choi C."/>
            <person name="Clum A."/>
            <person name="Coughlan A.Y."/>
            <person name="Deshpande S."/>
            <person name="Douglass A.P."/>
            <person name="Hanson S.J."/>
            <person name="Klenk H.-P."/>
            <person name="Labutti K."/>
            <person name="Lapidus A."/>
            <person name="Lindquist E."/>
            <person name="Lipzen A."/>
            <person name="Meier-Kolthoff J.P."/>
            <person name="Ohm R.A."/>
            <person name="Otillar R.P."/>
            <person name="Pangilinan J."/>
            <person name="Peng Y."/>
            <person name="Rokas A."/>
            <person name="Rosa C.A."/>
            <person name="Scheuner C."/>
            <person name="Sibirny A.A."/>
            <person name="Slot J.C."/>
            <person name="Stielow J.B."/>
            <person name="Sun H."/>
            <person name="Kurtzman C.P."/>
            <person name="Blackwell M."/>
            <person name="Grigoriev I.V."/>
            <person name="Jeffries T.W."/>
        </authorList>
    </citation>
    <scope>NUCLEOTIDE SEQUENCE [LARGE SCALE GENOMIC DNA]</scope>
    <source>
        <strain evidence="11">NRRL YB-2248</strain>
    </source>
</reference>
<evidence type="ECO:0000256" key="1">
    <source>
        <dbReference type="ARBA" id="ARBA00004123"/>
    </source>
</evidence>
<dbReference type="GO" id="GO:0000177">
    <property type="term" value="C:cytoplasmic exosome (RNase complex)"/>
    <property type="evidence" value="ECO:0007669"/>
    <property type="project" value="TreeGrafter"/>
</dbReference>
<evidence type="ECO:0000256" key="2">
    <source>
        <dbReference type="ARBA" id="ARBA00009155"/>
    </source>
</evidence>
<keyword evidence="5" id="KW-0694">RNA-binding</keyword>
<comment type="similarity">
    <text evidence="2">Belongs to the RRP4 family.</text>
</comment>
<evidence type="ECO:0000256" key="6">
    <source>
        <dbReference type="ARBA" id="ARBA00023242"/>
    </source>
</evidence>
<dbReference type="InterPro" id="IPR025721">
    <property type="entry name" value="Exosome_cplx_N_dom"/>
</dbReference>
<dbReference type="FunFam" id="2.40.50.140:FF:000038">
    <property type="entry name" value="Exosome complex component RRP4"/>
    <property type="match status" value="1"/>
</dbReference>
<dbReference type="GO" id="GO:0071038">
    <property type="term" value="P:TRAMP-dependent tRNA surveillance pathway"/>
    <property type="evidence" value="ECO:0007669"/>
    <property type="project" value="TreeGrafter"/>
</dbReference>
<dbReference type="STRING" id="983967.A0A1E4SXT2"/>
<dbReference type="InterPro" id="IPR012340">
    <property type="entry name" value="NA-bd_OB-fold"/>
</dbReference>
<feature type="domain" description="K Homology" evidence="8">
    <location>
        <begin position="208"/>
        <end position="245"/>
    </location>
</feature>
<feature type="domain" description="RRP4 S1" evidence="9">
    <location>
        <begin position="114"/>
        <end position="186"/>
    </location>
</feature>
<dbReference type="AlphaFoldDB" id="A0A1E4SXT2"/>